<feature type="compositionally biased region" description="Basic and acidic residues" evidence="5">
    <location>
        <begin position="89"/>
        <end position="118"/>
    </location>
</feature>
<feature type="compositionally biased region" description="Low complexity" evidence="5">
    <location>
        <begin position="121"/>
        <end position="131"/>
    </location>
</feature>
<evidence type="ECO:0000256" key="5">
    <source>
        <dbReference type="SAM" id="MobiDB-lite"/>
    </source>
</evidence>
<dbReference type="GO" id="GO:0005737">
    <property type="term" value="C:cytoplasm"/>
    <property type="evidence" value="ECO:0007669"/>
    <property type="project" value="TreeGrafter"/>
</dbReference>
<comment type="caution">
    <text evidence="7">The sequence shown here is derived from an EMBL/GenBank/DDBJ whole genome shotgun (WGS) entry which is preliminary data.</text>
</comment>
<dbReference type="SUPFAM" id="SSF49599">
    <property type="entry name" value="TRAF domain-like"/>
    <property type="match status" value="1"/>
</dbReference>
<protein>
    <submittedName>
        <fullName evidence="7">E3 ubiquitin-protein ligase sina</fullName>
    </submittedName>
</protein>
<dbReference type="GO" id="GO:0031624">
    <property type="term" value="F:ubiquitin conjugating enzyme binding"/>
    <property type="evidence" value="ECO:0007669"/>
    <property type="project" value="TreeGrafter"/>
</dbReference>
<proteinExistence type="predicted"/>
<organism evidence="7 8">
    <name type="scientific">Frankliniella fusca</name>
    <dbReference type="NCBI Taxonomy" id="407009"/>
    <lineage>
        <taxon>Eukaryota</taxon>
        <taxon>Metazoa</taxon>
        <taxon>Ecdysozoa</taxon>
        <taxon>Arthropoda</taxon>
        <taxon>Hexapoda</taxon>
        <taxon>Insecta</taxon>
        <taxon>Pterygota</taxon>
        <taxon>Neoptera</taxon>
        <taxon>Paraneoptera</taxon>
        <taxon>Thysanoptera</taxon>
        <taxon>Terebrantia</taxon>
        <taxon>Thripoidea</taxon>
        <taxon>Thripidae</taxon>
        <taxon>Frankliniella</taxon>
    </lineage>
</organism>
<evidence type="ECO:0000313" key="8">
    <source>
        <dbReference type="Proteomes" id="UP001219518"/>
    </source>
</evidence>
<evidence type="ECO:0000256" key="4">
    <source>
        <dbReference type="PROSITE-ProRule" id="PRU00175"/>
    </source>
</evidence>
<accession>A0AAE1HKN8</accession>
<keyword evidence="3" id="KW-0862">Zinc</keyword>
<evidence type="ECO:0000256" key="1">
    <source>
        <dbReference type="ARBA" id="ARBA00022723"/>
    </source>
</evidence>
<dbReference type="GO" id="GO:0008270">
    <property type="term" value="F:zinc ion binding"/>
    <property type="evidence" value="ECO:0007669"/>
    <property type="project" value="UniProtKB-KW"/>
</dbReference>
<feature type="region of interest" description="Disordered" evidence="5">
    <location>
        <begin position="15"/>
        <end position="35"/>
    </location>
</feature>
<dbReference type="Proteomes" id="UP001219518">
    <property type="component" value="Unassembled WGS sequence"/>
</dbReference>
<feature type="compositionally biased region" description="Low complexity" evidence="5">
    <location>
        <begin position="149"/>
        <end position="158"/>
    </location>
</feature>
<dbReference type="Gene3D" id="3.30.40.10">
    <property type="entry name" value="Zinc/RING finger domain, C3HC4 (zinc finger)"/>
    <property type="match status" value="1"/>
</dbReference>
<feature type="compositionally biased region" description="Acidic residues" evidence="5">
    <location>
        <begin position="172"/>
        <end position="181"/>
    </location>
</feature>
<keyword evidence="8" id="KW-1185">Reference proteome</keyword>
<dbReference type="GO" id="GO:0061630">
    <property type="term" value="F:ubiquitin protein ligase activity"/>
    <property type="evidence" value="ECO:0007669"/>
    <property type="project" value="TreeGrafter"/>
</dbReference>
<dbReference type="SUPFAM" id="SSF57850">
    <property type="entry name" value="RING/U-box"/>
    <property type="match status" value="1"/>
</dbReference>
<dbReference type="PROSITE" id="PS50089">
    <property type="entry name" value="ZF_RING_2"/>
    <property type="match status" value="1"/>
</dbReference>
<sequence>MPIINEGQHLTRTYGFGRIPGPQTHPFDNSATPPHAAPRCATLWGLQCRAGVDTEEGCRVVASPSPTTLPGNTVEALSRVLALLRKRPAAPERAHDEASSAKKAKLEDAAPPREEAAGRCEPAAEPEVAADPADHTAAPQDAGDKELRASAPHAAAASADDDDDPPSSIDAEAAEEAGGADDPDRGVSLLECPVCVDTMQPPVRQCVNGHCVCNACRGRVTSCPLCRGPLSFRTHAALDELARTLTLPCVHRARGCASRVKARQITVMIDSAMGLTQCCRKSRKISLEDTCVWQTGISECLLGKLSTHESNRCLVTDREVHLMECAFNLAPCPLQPCAWSGAFQKARSHCLENHPAGRARVVDLNAKVSFSLEVPVDDEAVKSSLRFEDVGLFVGAEAFVLEVHADELPGRVAVLVRQLSAGRAHPPAHCCVLALRCSSRPQAVLSARVPVLAQNETLVPAVDAGRCLVAAEEAVRRLCAGGAGGAGGGLALECTISLPPGPAAPGWLSWLAGKVWPRPEYH</sequence>
<dbReference type="Pfam" id="PF21362">
    <property type="entry name" value="Sina_RING"/>
    <property type="match status" value="1"/>
</dbReference>
<name>A0AAE1HKN8_9NEOP</name>
<reference evidence="7" key="1">
    <citation type="submission" date="2021-07" db="EMBL/GenBank/DDBJ databases">
        <authorList>
            <person name="Catto M.A."/>
            <person name="Jacobson A."/>
            <person name="Kennedy G."/>
            <person name="Labadie P."/>
            <person name="Hunt B.G."/>
            <person name="Srinivasan R."/>
        </authorList>
    </citation>
    <scope>NUCLEOTIDE SEQUENCE</scope>
    <source>
        <strain evidence="7">PL_HMW_Pooled</strain>
        <tissue evidence="7">Head</tissue>
    </source>
</reference>
<dbReference type="EMBL" id="JAHWGI010001139">
    <property type="protein sequence ID" value="KAK3923110.1"/>
    <property type="molecule type" value="Genomic_DNA"/>
</dbReference>
<evidence type="ECO:0000313" key="7">
    <source>
        <dbReference type="EMBL" id="KAK3923110.1"/>
    </source>
</evidence>
<evidence type="ECO:0000256" key="2">
    <source>
        <dbReference type="ARBA" id="ARBA00022771"/>
    </source>
</evidence>
<dbReference type="InterPro" id="IPR013083">
    <property type="entry name" value="Znf_RING/FYVE/PHD"/>
</dbReference>
<dbReference type="InterPro" id="IPR049548">
    <property type="entry name" value="Sina-like_RING"/>
</dbReference>
<dbReference type="InterPro" id="IPR004162">
    <property type="entry name" value="SINA-like_animal"/>
</dbReference>
<dbReference type="InterPro" id="IPR001841">
    <property type="entry name" value="Znf_RING"/>
</dbReference>
<dbReference type="PANTHER" id="PTHR45877">
    <property type="entry name" value="E3 UBIQUITIN-PROTEIN LIGASE SIAH2"/>
    <property type="match status" value="1"/>
</dbReference>
<gene>
    <name evidence="7" type="ORF">KUF71_001754</name>
</gene>
<dbReference type="AlphaFoldDB" id="A0AAE1HKN8"/>
<evidence type="ECO:0000256" key="3">
    <source>
        <dbReference type="ARBA" id="ARBA00022833"/>
    </source>
</evidence>
<feature type="region of interest" description="Disordered" evidence="5">
    <location>
        <begin position="87"/>
        <end position="185"/>
    </location>
</feature>
<evidence type="ECO:0000259" key="6">
    <source>
        <dbReference type="PROSITE" id="PS50089"/>
    </source>
</evidence>
<dbReference type="PANTHER" id="PTHR45877:SF2">
    <property type="entry name" value="E3 UBIQUITIN-PROTEIN LIGASE SINA-RELATED"/>
    <property type="match status" value="1"/>
</dbReference>
<reference evidence="7" key="2">
    <citation type="journal article" date="2023" name="BMC Genomics">
        <title>Pest status, molecular evolution, and epigenetic factors derived from the genome assembly of Frankliniella fusca, a thysanopteran phytovirus vector.</title>
        <authorList>
            <person name="Catto M.A."/>
            <person name="Labadie P.E."/>
            <person name="Jacobson A.L."/>
            <person name="Kennedy G.G."/>
            <person name="Srinivasan R."/>
            <person name="Hunt B.G."/>
        </authorList>
    </citation>
    <scope>NUCLEOTIDE SEQUENCE</scope>
    <source>
        <strain evidence="7">PL_HMW_Pooled</strain>
    </source>
</reference>
<keyword evidence="1" id="KW-0479">Metal-binding</keyword>
<dbReference type="GO" id="GO:0043161">
    <property type="term" value="P:proteasome-mediated ubiquitin-dependent protein catabolic process"/>
    <property type="evidence" value="ECO:0007669"/>
    <property type="project" value="TreeGrafter"/>
</dbReference>
<keyword evidence="2 4" id="KW-0863">Zinc-finger</keyword>
<feature type="domain" description="RING-type" evidence="6">
    <location>
        <begin position="192"/>
        <end position="227"/>
    </location>
</feature>